<feature type="transmembrane region" description="Helical" evidence="18">
    <location>
        <begin position="1689"/>
        <end position="1707"/>
    </location>
</feature>
<dbReference type="EMBL" id="LFZO01000628">
    <property type="protein sequence ID" value="KXT02280.1"/>
    <property type="molecule type" value="Genomic_DNA"/>
</dbReference>
<feature type="transmembrane region" description="Helical" evidence="18">
    <location>
        <begin position="1760"/>
        <end position="1780"/>
    </location>
</feature>
<accession>A0A139HIJ8</accession>
<dbReference type="Pfam" id="PF25669">
    <property type="entry name" value="SMP_MUG190-like"/>
    <property type="match status" value="1"/>
</dbReference>
<gene>
    <name evidence="23" type="ORF">AC579_8318</name>
</gene>
<keyword evidence="6" id="KW-0597">Phosphoprotein</keyword>
<evidence type="ECO:0000256" key="6">
    <source>
        <dbReference type="ARBA" id="ARBA00022553"/>
    </source>
</evidence>
<dbReference type="SUPFAM" id="SSF49562">
    <property type="entry name" value="C2 domain (Calcium/lipid-binding domain, CaLB)"/>
    <property type="match status" value="2"/>
</dbReference>
<keyword evidence="5" id="KW-0813">Transport</keyword>
<dbReference type="GO" id="GO:0061817">
    <property type="term" value="P:endoplasmic reticulum-plasma membrane tethering"/>
    <property type="evidence" value="ECO:0007669"/>
    <property type="project" value="InterPro"/>
</dbReference>
<dbReference type="InterPro" id="IPR035892">
    <property type="entry name" value="C2_domain_sf"/>
</dbReference>
<dbReference type="SMART" id="SM00239">
    <property type="entry name" value="C2"/>
    <property type="match status" value="2"/>
</dbReference>
<evidence type="ECO:0000256" key="4">
    <source>
        <dbReference type="ARBA" id="ARBA00004775"/>
    </source>
</evidence>
<evidence type="ECO:0000256" key="9">
    <source>
        <dbReference type="ARBA" id="ARBA00022824"/>
    </source>
</evidence>
<dbReference type="InterPro" id="IPR004841">
    <property type="entry name" value="AA-permease/SLC12A_dom"/>
</dbReference>
<keyword evidence="7 18" id="KW-0812">Transmembrane</keyword>
<feature type="domain" description="C2" evidence="19">
    <location>
        <begin position="588"/>
        <end position="717"/>
    </location>
</feature>
<protein>
    <recommendedName>
        <fullName evidence="16">D-fructose-6-phosphate amidotransferase</fullName>
    </recommendedName>
    <alternativeName>
        <fullName evidence="15">Hexosephosphate aminotransferase</fullName>
    </alternativeName>
</protein>
<dbReference type="GO" id="GO:0097367">
    <property type="term" value="F:carbohydrate derivative binding"/>
    <property type="evidence" value="ECO:0007669"/>
    <property type="project" value="InterPro"/>
</dbReference>
<feature type="region of interest" description="Disordered" evidence="17">
    <location>
        <begin position="1150"/>
        <end position="1181"/>
    </location>
</feature>
<dbReference type="Gene3D" id="1.20.1740.10">
    <property type="entry name" value="Amino acid/polyamine transporter I"/>
    <property type="match status" value="1"/>
</dbReference>
<dbReference type="PROSITE" id="PS51847">
    <property type="entry name" value="SMP"/>
    <property type="match status" value="1"/>
</dbReference>
<comment type="pathway">
    <text evidence="4">Nucleotide-sugar biosynthesis; UDP-N-acetyl-alpha-D-glucosamine biosynthesis; alpha-D-glucosamine 6-phosphate from D-fructose 6-phosphate: step 1/1.</text>
</comment>
<feature type="domain" description="SMP-LTD" evidence="22">
    <location>
        <begin position="324"/>
        <end position="590"/>
    </location>
</feature>
<feature type="transmembrane region" description="Helical" evidence="18">
    <location>
        <begin position="1482"/>
        <end position="1502"/>
    </location>
</feature>
<feature type="domain" description="C2" evidence="19">
    <location>
        <begin position="809"/>
        <end position="945"/>
    </location>
</feature>
<comment type="subcellular location">
    <subcellularLocation>
        <location evidence="3">Endoplasmic reticulum membrane</location>
    </subcellularLocation>
    <subcellularLocation>
        <location evidence="2">Membrane</location>
        <topology evidence="2">Multi-pass membrane protein</topology>
    </subcellularLocation>
</comment>
<dbReference type="InterPro" id="IPR001347">
    <property type="entry name" value="SIS_dom"/>
</dbReference>
<dbReference type="STRING" id="113226.A0A139HIJ8"/>
<dbReference type="GO" id="GO:0006869">
    <property type="term" value="P:lipid transport"/>
    <property type="evidence" value="ECO:0007669"/>
    <property type="project" value="UniProtKB-KW"/>
</dbReference>
<evidence type="ECO:0000256" key="5">
    <source>
        <dbReference type="ARBA" id="ARBA00022448"/>
    </source>
</evidence>
<dbReference type="Gene3D" id="3.60.20.10">
    <property type="entry name" value="Glutamine Phosphoribosylpyrophosphate, subunit 1, domain 1"/>
    <property type="match status" value="1"/>
</dbReference>
<dbReference type="SUPFAM" id="SSF56235">
    <property type="entry name" value="N-terminal nucleophile aminohydrolases (Ntn hydrolases)"/>
    <property type="match status" value="1"/>
</dbReference>
<feature type="transmembrane region" description="Helical" evidence="18">
    <location>
        <begin position="267"/>
        <end position="289"/>
    </location>
</feature>
<organism evidence="23 24">
    <name type="scientific">Pseudocercospora musae</name>
    <dbReference type="NCBI Taxonomy" id="113226"/>
    <lineage>
        <taxon>Eukaryota</taxon>
        <taxon>Fungi</taxon>
        <taxon>Dikarya</taxon>
        <taxon>Ascomycota</taxon>
        <taxon>Pezizomycotina</taxon>
        <taxon>Dothideomycetes</taxon>
        <taxon>Dothideomycetidae</taxon>
        <taxon>Mycosphaerellales</taxon>
        <taxon>Mycosphaerellaceae</taxon>
        <taxon>Pseudocercospora</taxon>
    </lineage>
</organism>
<feature type="compositionally biased region" description="Basic and acidic residues" evidence="17">
    <location>
        <begin position="398"/>
        <end position="411"/>
    </location>
</feature>
<feature type="compositionally biased region" description="Basic and acidic residues" evidence="17">
    <location>
        <begin position="51"/>
        <end position="86"/>
    </location>
</feature>
<feature type="compositionally biased region" description="Basic and acidic residues" evidence="17">
    <location>
        <begin position="1"/>
        <end position="11"/>
    </location>
</feature>
<dbReference type="CDD" id="cd21676">
    <property type="entry name" value="SMP_Mug190"/>
    <property type="match status" value="1"/>
</dbReference>
<dbReference type="Pfam" id="PF00324">
    <property type="entry name" value="AA_permease"/>
    <property type="match status" value="1"/>
</dbReference>
<dbReference type="InterPro" id="IPR017932">
    <property type="entry name" value="GATase_2_dom"/>
</dbReference>
<dbReference type="PANTHER" id="PTHR47348:SF2">
    <property type="entry name" value="MEIOTICALLY UP-REGULATED 190 PROTEIN"/>
    <property type="match status" value="1"/>
</dbReference>
<dbReference type="PROSITE" id="PS00218">
    <property type="entry name" value="AMINO_ACID_PERMEASE_1"/>
    <property type="match status" value="1"/>
</dbReference>
<evidence type="ECO:0000256" key="8">
    <source>
        <dbReference type="ARBA" id="ARBA00022737"/>
    </source>
</evidence>
<comment type="function">
    <text evidence="1">Involved in amino sugar synthesis (formation of chitin, supplies the amino sugars of asparagine-linked oligosaccharides of glycoproteins).</text>
</comment>
<feature type="domain" description="SIS" evidence="21">
    <location>
        <begin position="2542"/>
        <end position="2683"/>
    </location>
</feature>
<keyword evidence="13" id="KW-0446">Lipid-binding</keyword>
<dbReference type="InterPro" id="IPR035466">
    <property type="entry name" value="GlmS/AgaS_SIS"/>
</dbReference>
<evidence type="ECO:0000313" key="24">
    <source>
        <dbReference type="Proteomes" id="UP000073492"/>
    </source>
</evidence>
<dbReference type="NCBIfam" id="TIGR00913">
    <property type="entry name" value="2A0310"/>
    <property type="match status" value="1"/>
</dbReference>
<dbReference type="InterPro" id="IPR037765">
    <property type="entry name" value="C2B_Tricalbin"/>
</dbReference>
<keyword evidence="10" id="KW-0029">Amino-acid transport</keyword>
<dbReference type="FunFam" id="1.20.1740.10:FF:000017">
    <property type="entry name" value="Amino acid permease"/>
    <property type="match status" value="1"/>
</dbReference>
<dbReference type="Gene3D" id="3.40.50.10490">
    <property type="entry name" value="Glucose-6-phosphate isomerase like protein, domain 1"/>
    <property type="match status" value="2"/>
</dbReference>
<feature type="domain" description="SIS" evidence="21">
    <location>
        <begin position="2371"/>
        <end position="2515"/>
    </location>
</feature>
<keyword evidence="14 18" id="KW-0472">Membrane</keyword>
<evidence type="ECO:0000313" key="23">
    <source>
        <dbReference type="EMBL" id="KXT02280.1"/>
    </source>
</evidence>
<evidence type="ECO:0000256" key="12">
    <source>
        <dbReference type="ARBA" id="ARBA00023055"/>
    </source>
</evidence>
<evidence type="ECO:0000256" key="17">
    <source>
        <dbReference type="SAM" id="MobiDB-lite"/>
    </source>
</evidence>
<feature type="transmembrane region" description="Helical" evidence="18">
    <location>
        <begin position="1800"/>
        <end position="1821"/>
    </location>
</feature>
<evidence type="ECO:0000259" key="20">
    <source>
        <dbReference type="PROSITE" id="PS51278"/>
    </source>
</evidence>
<evidence type="ECO:0000256" key="15">
    <source>
        <dbReference type="ARBA" id="ARBA00029805"/>
    </source>
</evidence>
<dbReference type="GO" id="GO:0006865">
    <property type="term" value="P:amino acid transport"/>
    <property type="evidence" value="ECO:0007669"/>
    <property type="project" value="UniProtKB-KW"/>
</dbReference>
<dbReference type="InterPro" id="IPR046348">
    <property type="entry name" value="SIS_dom_sf"/>
</dbReference>
<keyword evidence="12" id="KW-0445">Lipid transport</keyword>
<feature type="transmembrane region" description="Helical" evidence="18">
    <location>
        <begin position="228"/>
        <end position="247"/>
    </location>
</feature>
<feature type="transmembrane region" description="Helical" evidence="18">
    <location>
        <begin position="1426"/>
        <end position="1445"/>
    </location>
</feature>
<feature type="transmembrane region" description="Helical" evidence="18">
    <location>
        <begin position="1587"/>
        <end position="1608"/>
    </location>
</feature>
<dbReference type="InterPro" id="IPR031468">
    <property type="entry name" value="SMP_LBD"/>
</dbReference>
<feature type="transmembrane region" description="Helical" evidence="18">
    <location>
        <begin position="1348"/>
        <end position="1367"/>
    </location>
</feature>
<dbReference type="GO" id="GO:0006048">
    <property type="term" value="P:UDP-N-acetylglucosamine biosynthetic process"/>
    <property type="evidence" value="ECO:0007669"/>
    <property type="project" value="UniProtKB-UniPathway"/>
</dbReference>
<dbReference type="Pfam" id="PF01380">
    <property type="entry name" value="SIS"/>
    <property type="match status" value="2"/>
</dbReference>
<evidence type="ECO:0000256" key="7">
    <source>
        <dbReference type="ARBA" id="ARBA00022692"/>
    </source>
</evidence>
<feature type="transmembrane region" description="Helical" evidence="18">
    <location>
        <begin position="1713"/>
        <end position="1739"/>
    </location>
</feature>
<name>A0A139HIJ8_9PEZI</name>
<dbReference type="NCBIfam" id="NF001484">
    <property type="entry name" value="PRK00331.1"/>
    <property type="match status" value="1"/>
</dbReference>
<dbReference type="InterPro" id="IPR037767">
    <property type="entry name" value="C2A_Mug190-like"/>
</dbReference>
<evidence type="ECO:0000256" key="2">
    <source>
        <dbReference type="ARBA" id="ARBA00004141"/>
    </source>
</evidence>
<comment type="caution">
    <text evidence="23">The sequence shown here is derived from an EMBL/GenBank/DDBJ whole genome shotgun (WGS) entry which is preliminary data.</text>
</comment>
<keyword evidence="8" id="KW-0677">Repeat</keyword>
<dbReference type="CDD" id="cd04052">
    <property type="entry name" value="C2B_Tricalbin-like"/>
    <property type="match status" value="1"/>
</dbReference>
<dbReference type="InterPro" id="IPR047084">
    <property type="entry name" value="GFAT_N"/>
</dbReference>
<dbReference type="CDD" id="cd04041">
    <property type="entry name" value="C2A_fungal"/>
    <property type="match status" value="1"/>
</dbReference>
<dbReference type="GO" id="GO:0004360">
    <property type="term" value="F:glutamine-fructose-6-phosphate transaminase (isomerizing) activity"/>
    <property type="evidence" value="ECO:0007669"/>
    <property type="project" value="UniProtKB-ARBA"/>
</dbReference>
<dbReference type="Pfam" id="PF00168">
    <property type="entry name" value="C2"/>
    <property type="match status" value="2"/>
</dbReference>
<dbReference type="PROSITE" id="PS51278">
    <property type="entry name" value="GATASE_TYPE_2"/>
    <property type="match status" value="1"/>
</dbReference>
<dbReference type="Proteomes" id="UP000073492">
    <property type="component" value="Unassembled WGS sequence"/>
</dbReference>
<dbReference type="InterPro" id="IPR000008">
    <property type="entry name" value="C2_dom"/>
</dbReference>
<dbReference type="Gene3D" id="2.60.40.150">
    <property type="entry name" value="C2 domain"/>
    <property type="match status" value="2"/>
</dbReference>
<dbReference type="UniPathway" id="UPA00113">
    <property type="reaction ID" value="UER00528"/>
</dbReference>
<evidence type="ECO:0000256" key="14">
    <source>
        <dbReference type="ARBA" id="ARBA00023136"/>
    </source>
</evidence>
<dbReference type="FunFam" id="3.40.50.10490:FF:000002">
    <property type="entry name" value="Glutamine--fructose-6-phosphate aminotransferase [isomerizing]"/>
    <property type="match status" value="1"/>
</dbReference>
<keyword evidence="9" id="KW-0256">Endoplasmic reticulum</keyword>
<dbReference type="PANTHER" id="PTHR47348">
    <property type="entry name" value="MEIOTICALLY UP-REGULATED GENE 190 PROTEIN"/>
    <property type="match status" value="1"/>
</dbReference>
<dbReference type="PROSITE" id="PS50004">
    <property type="entry name" value="C2"/>
    <property type="match status" value="2"/>
</dbReference>
<dbReference type="Pfam" id="PF13522">
    <property type="entry name" value="GATase_6"/>
    <property type="match status" value="1"/>
</dbReference>
<feature type="domain" description="Glutamine amidotransferase type-2" evidence="20">
    <location>
        <begin position="1993"/>
        <end position="2299"/>
    </location>
</feature>
<evidence type="ECO:0000256" key="16">
    <source>
        <dbReference type="ARBA" id="ARBA00033302"/>
    </source>
</evidence>
<feature type="region of interest" description="Disordered" evidence="17">
    <location>
        <begin position="1"/>
        <end position="143"/>
    </location>
</feature>
<dbReference type="InterPro" id="IPR035490">
    <property type="entry name" value="GlmS/FrlB_SIS"/>
</dbReference>
<feature type="transmembrane region" description="Helical" evidence="18">
    <location>
        <begin position="1628"/>
        <end position="1654"/>
    </location>
</feature>
<evidence type="ECO:0000256" key="10">
    <source>
        <dbReference type="ARBA" id="ARBA00022970"/>
    </source>
</evidence>
<evidence type="ECO:0000259" key="22">
    <source>
        <dbReference type="PROSITE" id="PS51847"/>
    </source>
</evidence>
<evidence type="ECO:0000256" key="1">
    <source>
        <dbReference type="ARBA" id="ARBA00003267"/>
    </source>
</evidence>
<dbReference type="Pfam" id="PF25331">
    <property type="entry name" value="C2_Mug190_3rd"/>
    <property type="match status" value="1"/>
</dbReference>
<feature type="transmembrane region" description="Helical" evidence="18">
    <location>
        <begin position="1457"/>
        <end position="1476"/>
    </location>
</feature>
<dbReference type="FunFam" id="3.40.50.10490:FF:000001">
    <property type="entry name" value="Glutamine--fructose-6-phosphate aminotransferase [isomerizing]"/>
    <property type="match status" value="1"/>
</dbReference>
<dbReference type="SUPFAM" id="SSF53697">
    <property type="entry name" value="SIS domain"/>
    <property type="match status" value="1"/>
</dbReference>
<feature type="region of interest" description="Disordered" evidence="17">
    <location>
        <begin position="1259"/>
        <end position="1283"/>
    </location>
</feature>
<evidence type="ECO:0000259" key="21">
    <source>
        <dbReference type="PROSITE" id="PS51464"/>
    </source>
</evidence>
<dbReference type="PROSITE" id="PS51464">
    <property type="entry name" value="SIS"/>
    <property type="match status" value="2"/>
</dbReference>
<evidence type="ECO:0000259" key="19">
    <source>
        <dbReference type="PROSITE" id="PS50004"/>
    </source>
</evidence>
<dbReference type="GO" id="GO:0008289">
    <property type="term" value="F:lipid binding"/>
    <property type="evidence" value="ECO:0007669"/>
    <property type="project" value="UniProtKB-KW"/>
</dbReference>
<proteinExistence type="predicted"/>
<feature type="region of interest" description="Disordered" evidence="17">
    <location>
        <begin position="397"/>
        <end position="453"/>
    </location>
</feature>
<dbReference type="InterPro" id="IPR029055">
    <property type="entry name" value="Ntn_hydrolases_N"/>
</dbReference>
<dbReference type="GO" id="GO:0006031">
    <property type="term" value="P:chitin biosynthetic process"/>
    <property type="evidence" value="ECO:0007669"/>
    <property type="project" value="UniProtKB-ARBA"/>
</dbReference>
<dbReference type="CDD" id="cd05008">
    <property type="entry name" value="SIS_GlmS_GlmD_1"/>
    <property type="match status" value="1"/>
</dbReference>
<feature type="transmembrane region" description="Helical" evidence="18">
    <location>
        <begin position="1373"/>
        <end position="1390"/>
    </location>
</feature>
<evidence type="ECO:0000256" key="11">
    <source>
        <dbReference type="ARBA" id="ARBA00022989"/>
    </source>
</evidence>
<evidence type="ECO:0000256" key="3">
    <source>
        <dbReference type="ARBA" id="ARBA00004586"/>
    </source>
</evidence>
<keyword evidence="11 18" id="KW-1133">Transmembrane helix</keyword>
<keyword evidence="24" id="KW-1185">Reference proteome</keyword>
<dbReference type="CDD" id="cd00714">
    <property type="entry name" value="GFAT"/>
    <property type="match status" value="1"/>
</dbReference>
<feature type="compositionally biased region" description="Polar residues" evidence="17">
    <location>
        <begin position="1268"/>
        <end position="1279"/>
    </location>
</feature>
<dbReference type="GO" id="GO:0022857">
    <property type="term" value="F:transmembrane transporter activity"/>
    <property type="evidence" value="ECO:0007669"/>
    <property type="project" value="UniProtKB-ARBA"/>
</dbReference>
<sequence length="2693" mass="299559">MSGNEDAERSRRNYTAPYNRHNPVPTVAKYRQEKEERQANALNAGQPAELEPSRADRAKESWRAYWQGEDKTADERANDPHDDHEQQGAAAKFAEHGKEENQHEPDAEEHTVDTSEATPIARDPKSIRKGLKKGREERAERTVTDPVTHLPVNICDFTSDSLKDVEENEVPFGKTARTATGLSNKRKSTKELDLEGKEMRRGLESINSLFPPPSYDVLRDDIVSINKLGVTVGLLGTAAILLLAVALEHILEPNRVARWTKSNERWWLYKSGVWSVLGLLTIAAIWELVAGVRMWMANRINDVWEEQIWEANLEAKEQEAKAHQTESVTWLNSLLSSVWPLINPDLFTSLADMLEDVMQASLPRLVQMVSVEDIGQGSESLRILGIRWLPSGAAARSVGDDGNLHKDDYSNDRAVPGQGEVDNDAGDTEQKGQPNSEQKMEKDEEDKGDGTEKAAVAEGMEAEEGDFINLEVAFAYRARAARSFRDRTKDIHMYLAFYLPGNIKLPVWVDMKGIVGTCRLRLQLTPDPPFFSLCTLTFLGQPKVDISCIPLFKRALNIMDLPLISNFVQSSVDAAMAEYVAPKSLTLDLKDMIAGDDFKKDTNARGILVVDIMHGYDFKMGDASIPLISEGGSDPYVSVGWAKFGKPMYSTRVLIKEMEPYWHERCYLLVTPEELNVDERLRVQLWDSDRFTADDDLGRIEVDLKQIMRSNETNGKMCYRTDGFKALRAGESMPGKLEWQVGYFSKTRLQSCQFEKQTYDQSIRSQQDLDTRVRKTCERKLREAMIKKGRHSRTDQELKQQKEQERKMLEDAIIISAPPPDEYPSGIFSIVVHQITGLELEIQGKSEVDKKANHEDEEEEGENLPSAYCTVIINHKKVFKTRTKPKNAKPFYNAGTERFIGDWRNAEVYVSVRDARVDENDALLGIVHLPLGEVFKHRAQVNGFYPLTGGVGYGRVRISMAWRSVQLKAPPETVGWDYGTVEVSPTIASSDIPGDLRDLKLKWHTNIGSGKMYPNNDGTWNTRRRTEKEATRNLYLPVHKRYASCLSLRFKKNNIVGKDKTAAFAVLWLKDLPDDEEREIDLPIYTGDYDRAVANTLQQPGDKKLGTIKVKLTFWAGLGAAHQRWASKDQDLKQVMEVLDTARDNYESKKNAEELGILEGDGSDDTSESSSSSSDESDEKMNLIDQAKEYKKHARQKHRHQRGLMQYKLPRVADGAKTKAPSGYDLTAAHRAAAAAAAAAFLLSPTINNTKAARRSLTMHASDEKNIKSASGEYSQDSSALPEYGTQMDHHRTWKTRLVDSFKRDPNAHATPKGVVGADGRVFDVEGAAAATAESPLQRHLKGRHLQMIAIGGSIGTGLFVGSGSALANGGPASLIIAFMLVGIMLYCTVHALGEMAVLFPVAGSFSAYSTRFLDPAWGFAMGWNYAMQWLVVLPLEIVAATITIEYWSDGNINNDAWVAIFLVMIIVINLFGVRGYGEAEFVFAIVKVIAIVGYILLGIILNCGGGPGNSNQDIYQYSSAYRKVDEGGYIGGKFWSDPGAFNHGFKGLCSVFVTAAFAFAGTELVGLAAAETANPRKSLPTAVKQVFWRITLFYIVSLTLVGLLVPYDDARLINGSSSVDAKASPFVISIVNAGISGLPSVFNVVIMIAVLSVGNSSIYGSSRTMAALADQNQAPKILGYIDRKGRPIVSIGVASVLGLLAFFAGSDKQQDAFNWMLALSGLSSIFTWGSICLAHIRFRSGWEKQGHSLKELAFRSQPGVIGSWIGFIFNCLVLIAQFWTGVWPIDYTDLGAGGQVENFFQLYLAAPIVILFYVVYKFWYRTPFIRTHNMDLHTGIRDLNIAELIEEEKAERAAWPAWKRDGPHAACRIACRMHMAWPGLAWLVDSVEAERKFYSQTQSELPPSPSPIQSNPSFPSLAYTITHQHVWHLRYASLPREYTRPAALLLTLHPPYRLHQLPVSPLTSQPTHAYQLTALASGEGPCFHPPNSGQWIGMLRHINSDAPQPPIIGPKPCAQPLTSSKSRLEYRGYDSAGLAIDGDRKNEVFAFKEVGKVAKLKQLIDEEKPDLTKLFDNHAGIAHTRWATHGPPSRVNCHPHRSDPKWEFAIVHNGIITNYKELKTLLESKGFKFETETDTEAIAKLTKYIYDSHPTIDFTTLVKAVIKELQGAFGLLVKSVHFPGEVVAARKGSPLVVGVRTAKKMKVDFVDVEFGDGENVLPAEQASQNVALKKSPNMLGSNLLAPPDKSLLHRSQSRAFLSDDGIPQPTEFFLSSDPAAIVEHTKKVLYLEDDDIAHIHEGQLNIHRLGKTDGTSNVRAIQTLEIELQEIMKGRFDHFMQKEIFEQPESVVNAMRGRLNLADKTVTLGGLKQYISTIRRCRRLIFIACGTSYHSCMAVRGAFEELTEIPISVELASDFLDRKAPVFRDDTCVFVSQSGETADSLMALRYCLERGALTVGIVNVVGSSISLMTHCGVHINAGPEIGVASTKAYTSQFVCMIMFALLLSEDRASKQQRRLEIMEGLGKISEQFREILKMDQEVKQLCLKFKDQKSLLLLGRGAQHATALEGALKIKEISYLHCEAVMSGELKHGVLALVDENLPIVMILTRDDIFAKSLNAYQQVIARKGRPIVICNTNDKEFPGDKTDKIEVPHTVDVLQGLLNVIPLQLMSYWLAVAEGLNVDFPRNLAKSVTVE</sequence>
<dbReference type="OrthoDB" id="419768at2759"/>
<dbReference type="InterPro" id="IPR004840">
    <property type="entry name" value="Amino_acid_permease_CS"/>
</dbReference>
<dbReference type="InterPro" id="IPR004762">
    <property type="entry name" value="Amino_acid_permease_fungi"/>
</dbReference>
<dbReference type="GO" id="GO:0005789">
    <property type="term" value="C:endoplasmic reticulum membrane"/>
    <property type="evidence" value="ECO:0007669"/>
    <property type="project" value="UniProtKB-SubCell"/>
</dbReference>
<dbReference type="CDD" id="cd05009">
    <property type="entry name" value="SIS_GlmS_GlmD_2"/>
    <property type="match status" value="1"/>
</dbReference>
<feature type="compositionally biased region" description="Basic and acidic residues" evidence="17">
    <location>
        <begin position="93"/>
        <end position="113"/>
    </location>
</feature>
<evidence type="ECO:0000256" key="18">
    <source>
        <dbReference type="SAM" id="Phobius"/>
    </source>
</evidence>
<reference evidence="23 24" key="1">
    <citation type="submission" date="2015-07" db="EMBL/GenBank/DDBJ databases">
        <title>Comparative genomics of the Sigatoka disease complex on banana suggests a link between parallel evolutionary changes in Pseudocercospora fijiensis and Pseudocercospora eumusae and increased virulence on the banana host.</title>
        <authorList>
            <person name="Chang T.-C."/>
            <person name="Salvucci A."/>
            <person name="Crous P.W."/>
            <person name="Stergiopoulos I."/>
        </authorList>
    </citation>
    <scope>NUCLEOTIDE SEQUENCE [LARGE SCALE GENOMIC DNA]</scope>
    <source>
        <strain evidence="23 24">CBS 116634</strain>
    </source>
</reference>
<dbReference type="InterPro" id="IPR057349">
    <property type="entry name" value="C2_Mug190_3rd"/>
</dbReference>
<feature type="compositionally biased region" description="Basic and acidic residues" evidence="17">
    <location>
        <begin position="133"/>
        <end position="143"/>
    </location>
</feature>
<evidence type="ECO:0000256" key="13">
    <source>
        <dbReference type="ARBA" id="ARBA00023121"/>
    </source>
</evidence>